<keyword evidence="1 3" id="KW-0863">Zinc-finger</keyword>
<dbReference type="GO" id="GO:0005634">
    <property type="term" value="C:nucleus"/>
    <property type="evidence" value="ECO:0007669"/>
    <property type="project" value="TreeGrafter"/>
</dbReference>
<dbReference type="Gene3D" id="3.30.40.10">
    <property type="entry name" value="Zinc/RING finger domain, C3HC4 (zinc finger)"/>
    <property type="match status" value="1"/>
</dbReference>
<reference evidence="5 6" key="1">
    <citation type="submission" date="2019-05" db="EMBL/GenBank/DDBJ databases">
        <title>Another draft genome of Portunus trituberculatus and its Hox gene families provides insights of decapod evolution.</title>
        <authorList>
            <person name="Jeong J.-H."/>
            <person name="Song I."/>
            <person name="Kim S."/>
            <person name="Choi T."/>
            <person name="Kim D."/>
            <person name="Ryu S."/>
            <person name="Kim W."/>
        </authorList>
    </citation>
    <scope>NUCLEOTIDE SEQUENCE [LARGE SCALE GENOMIC DNA]</scope>
    <source>
        <tissue evidence="5">Muscle</tissue>
    </source>
</reference>
<dbReference type="EMBL" id="VSRR010033384">
    <property type="protein sequence ID" value="MPC71693.1"/>
    <property type="molecule type" value="Genomic_DNA"/>
</dbReference>
<keyword evidence="2" id="KW-0862">Zinc</keyword>
<dbReference type="SUPFAM" id="SSF57850">
    <property type="entry name" value="RING/U-box"/>
    <property type="match status" value="1"/>
</dbReference>
<name>A0A5B7HNK5_PORTR</name>
<keyword evidence="6" id="KW-1185">Reference proteome</keyword>
<dbReference type="PANTHER" id="PTHR46569:SF1">
    <property type="entry name" value="E3 UBIQUITIN-PROTEIN LIGASE RFWD3-RELATED"/>
    <property type="match status" value="1"/>
</dbReference>
<sequence>MCSTLPLETNILTHTVCTAGPTQASEWCTAHWTLKRPKTQHNVAALQPWQTGPTQSLNVEGKTRLCPAWCEDIVVCGPQGESEMRVSCMICVDIIVQNQEVLATPCGHTFHAHCIIEWIKV</sequence>
<dbReference type="Pfam" id="PF13639">
    <property type="entry name" value="zf-RING_2"/>
    <property type="match status" value="1"/>
</dbReference>
<dbReference type="GO" id="GO:0016567">
    <property type="term" value="P:protein ubiquitination"/>
    <property type="evidence" value="ECO:0007669"/>
    <property type="project" value="TreeGrafter"/>
</dbReference>
<dbReference type="GO" id="GO:0061630">
    <property type="term" value="F:ubiquitin protein ligase activity"/>
    <property type="evidence" value="ECO:0007669"/>
    <property type="project" value="TreeGrafter"/>
</dbReference>
<dbReference type="GO" id="GO:0031297">
    <property type="term" value="P:replication fork processing"/>
    <property type="evidence" value="ECO:0007669"/>
    <property type="project" value="TreeGrafter"/>
</dbReference>
<evidence type="ECO:0000259" key="4">
    <source>
        <dbReference type="PROSITE" id="PS50089"/>
    </source>
</evidence>
<evidence type="ECO:0000313" key="5">
    <source>
        <dbReference type="EMBL" id="MPC71693.1"/>
    </source>
</evidence>
<keyword evidence="1 3" id="KW-0479">Metal-binding</keyword>
<accession>A0A5B7HNK5</accession>
<dbReference type="InterPro" id="IPR001841">
    <property type="entry name" value="Znf_RING"/>
</dbReference>
<evidence type="ECO:0000256" key="3">
    <source>
        <dbReference type="PROSITE-ProRule" id="PRU00175"/>
    </source>
</evidence>
<gene>
    <name evidence="5" type="ORF">E2C01_065978</name>
</gene>
<evidence type="ECO:0000256" key="2">
    <source>
        <dbReference type="ARBA" id="ARBA00022833"/>
    </source>
</evidence>
<dbReference type="GO" id="GO:0008270">
    <property type="term" value="F:zinc ion binding"/>
    <property type="evidence" value="ECO:0007669"/>
    <property type="project" value="UniProtKB-KW"/>
</dbReference>
<protein>
    <recommendedName>
        <fullName evidence="4">RING-type domain-containing protein</fullName>
    </recommendedName>
</protein>
<evidence type="ECO:0000313" key="6">
    <source>
        <dbReference type="Proteomes" id="UP000324222"/>
    </source>
</evidence>
<evidence type="ECO:0000256" key="1">
    <source>
        <dbReference type="ARBA" id="ARBA00022771"/>
    </source>
</evidence>
<dbReference type="AlphaFoldDB" id="A0A5B7HNK5"/>
<dbReference type="PROSITE" id="PS50089">
    <property type="entry name" value="ZF_RING_2"/>
    <property type="match status" value="1"/>
</dbReference>
<dbReference type="OrthoDB" id="8062037at2759"/>
<organism evidence="5 6">
    <name type="scientific">Portunus trituberculatus</name>
    <name type="common">Swimming crab</name>
    <name type="synonym">Neptunus trituberculatus</name>
    <dbReference type="NCBI Taxonomy" id="210409"/>
    <lineage>
        <taxon>Eukaryota</taxon>
        <taxon>Metazoa</taxon>
        <taxon>Ecdysozoa</taxon>
        <taxon>Arthropoda</taxon>
        <taxon>Crustacea</taxon>
        <taxon>Multicrustacea</taxon>
        <taxon>Malacostraca</taxon>
        <taxon>Eumalacostraca</taxon>
        <taxon>Eucarida</taxon>
        <taxon>Decapoda</taxon>
        <taxon>Pleocyemata</taxon>
        <taxon>Brachyura</taxon>
        <taxon>Eubrachyura</taxon>
        <taxon>Portunoidea</taxon>
        <taxon>Portunidae</taxon>
        <taxon>Portuninae</taxon>
        <taxon>Portunus</taxon>
    </lineage>
</organism>
<dbReference type="GO" id="GO:0090734">
    <property type="term" value="C:site of DNA damage"/>
    <property type="evidence" value="ECO:0007669"/>
    <property type="project" value="TreeGrafter"/>
</dbReference>
<dbReference type="Proteomes" id="UP000324222">
    <property type="component" value="Unassembled WGS sequence"/>
</dbReference>
<proteinExistence type="predicted"/>
<dbReference type="InterPro" id="IPR013083">
    <property type="entry name" value="Znf_RING/FYVE/PHD"/>
</dbReference>
<dbReference type="PANTHER" id="PTHR46569">
    <property type="entry name" value="E3 UBIQUITIN-PROTEIN LIGASE TRAIP"/>
    <property type="match status" value="1"/>
</dbReference>
<comment type="caution">
    <text evidence="5">The sequence shown here is derived from an EMBL/GenBank/DDBJ whole genome shotgun (WGS) entry which is preliminary data.</text>
</comment>
<feature type="domain" description="RING-type" evidence="4">
    <location>
        <begin position="88"/>
        <end position="121"/>
    </location>
</feature>
<dbReference type="InterPro" id="IPR052639">
    <property type="entry name" value="TRAIP_ubiq-protein_ligase"/>
</dbReference>